<organism evidence="1 2">
    <name type="scientific">Brevundimonas phage vB_BpoS-Marchewka</name>
    <dbReference type="NCBI Taxonomy" id="2948604"/>
    <lineage>
        <taxon>Viruses</taxon>
        <taxon>Duplodnaviria</taxon>
        <taxon>Heunggongvirae</taxon>
        <taxon>Uroviricota</taxon>
        <taxon>Caudoviricetes</taxon>
        <taxon>Jeanschmidtviridae</taxon>
        <taxon>Marchewkavirus</taxon>
        <taxon>Marchewkavirus marchewka</taxon>
    </lineage>
</organism>
<dbReference type="EMBL" id="ON529851">
    <property type="protein sequence ID" value="UTC28696.1"/>
    <property type="molecule type" value="Genomic_DNA"/>
</dbReference>
<reference evidence="1" key="1">
    <citation type="submission" date="2022-04" db="EMBL/GenBank/DDBJ databases">
        <authorList>
            <person name="Friedrich I."/>
            <person name="Schneider D."/>
            <person name="Poehlein A."/>
            <person name="Hertel R."/>
            <person name="Daniel R."/>
        </authorList>
    </citation>
    <scope>NUCLEOTIDE SEQUENCE</scope>
</reference>
<dbReference type="Proteomes" id="UP001056634">
    <property type="component" value="Segment"/>
</dbReference>
<accession>A0A9E7N5R2</accession>
<evidence type="ECO:0000313" key="2">
    <source>
        <dbReference type="Proteomes" id="UP001056634"/>
    </source>
</evidence>
<proteinExistence type="predicted"/>
<name>A0A9E7N5R2_9CAUD</name>
<keyword evidence="2" id="KW-1185">Reference proteome</keyword>
<sequence length="68" mass="7338">MTERLQGILHCAGPNAFLTTQVSGYEDWLPVEGGVDDKVFAPGDIVTYRLAPVCEGGDRAADVKQVYP</sequence>
<evidence type="ECO:0000313" key="1">
    <source>
        <dbReference type="EMBL" id="UTC28696.1"/>
    </source>
</evidence>
<protein>
    <submittedName>
        <fullName evidence="1">Uncharacterized protein</fullName>
    </submittedName>
</protein>
<gene>
    <name evidence="1" type="ORF">MARCHEWKA_01830</name>
</gene>